<accession>A0A951QQX5</accession>
<comment type="similarity">
    <text evidence="1 4">Belongs to the 1-acyl-sn-glycerol-3-phosphate acyltransferase family.</text>
</comment>
<dbReference type="CDD" id="cd07989">
    <property type="entry name" value="LPLAT_AGPAT-like"/>
    <property type="match status" value="1"/>
</dbReference>
<dbReference type="NCBIfam" id="TIGR00530">
    <property type="entry name" value="AGP_acyltrn"/>
    <property type="match status" value="1"/>
</dbReference>
<dbReference type="AlphaFoldDB" id="A0A951QQX5"/>
<dbReference type="EC" id="2.3.1.51" evidence="4"/>
<dbReference type="GO" id="GO:0003841">
    <property type="term" value="F:1-acylglycerol-3-phosphate O-acyltransferase activity"/>
    <property type="evidence" value="ECO:0007669"/>
    <property type="project" value="UniProtKB-UniRule"/>
</dbReference>
<dbReference type="InterPro" id="IPR002123">
    <property type="entry name" value="Plipid/glycerol_acylTrfase"/>
</dbReference>
<evidence type="ECO:0000256" key="1">
    <source>
        <dbReference type="ARBA" id="ARBA00008655"/>
    </source>
</evidence>
<keyword evidence="4" id="KW-1208">Phospholipid metabolism</keyword>
<sequence>MSRSREPFISLALYHALKWSVVSPMLHTYFRGRIYGVENVPQKGRLVIVSNHASYFDPPIVSNCVRRPVAYMAKQELFEIPVLAQVIKLYGGYPVSRGTSDRTAIRSALEYLEKDWAVGVFLEGTRTPDGRIADPKRGAALLAAKGKAPILPVCLWGSEEILKKGSPIPRAVPLTVRIGKLIDAPTSTNKQELEALTQQCATAINEMHDLGR</sequence>
<gene>
    <name evidence="6" type="ORF">KME60_23880</name>
</gene>
<dbReference type="InterPro" id="IPR004552">
    <property type="entry name" value="AGP_acyltrans"/>
</dbReference>
<keyword evidence="2 4" id="KW-0808">Transferase</keyword>
<evidence type="ECO:0000259" key="5">
    <source>
        <dbReference type="SMART" id="SM00563"/>
    </source>
</evidence>
<dbReference type="EMBL" id="JAHHGZ010000030">
    <property type="protein sequence ID" value="MBW4670371.1"/>
    <property type="molecule type" value="Genomic_DNA"/>
</dbReference>
<dbReference type="GO" id="GO:0006654">
    <property type="term" value="P:phosphatidic acid biosynthetic process"/>
    <property type="evidence" value="ECO:0007669"/>
    <property type="project" value="TreeGrafter"/>
</dbReference>
<evidence type="ECO:0000256" key="2">
    <source>
        <dbReference type="ARBA" id="ARBA00022679"/>
    </source>
</evidence>
<feature type="domain" description="Phospholipid/glycerol acyltransferase" evidence="5">
    <location>
        <begin position="46"/>
        <end position="158"/>
    </location>
</feature>
<keyword evidence="4" id="KW-0443">Lipid metabolism</keyword>
<dbReference type="Pfam" id="PF01553">
    <property type="entry name" value="Acyltransferase"/>
    <property type="match status" value="1"/>
</dbReference>
<comment type="caution">
    <text evidence="6">The sequence shown here is derived from an EMBL/GenBank/DDBJ whole genome shotgun (WGS) entry which is preliminary data.</text>
</comment>
<dbReference type="PANTHER" id="PTHR10434:SF11">
    <property type="entry name" value="1-ACYL-SN-GLYCEROL-3-PHOSPHATE ACYLTRANSFERASE"/>
    <property type="match status" value="1"/>
</dbReference>
<name>A0A951QQX5_9CYAN</name>
<reference evidence="6" key="1">
    <citation type="submission" date="2021-05" db="EMBL/GenBank/DDBJ databases">
        <authorList>
            <person name="Pietrasiak N."/>
            <person name="Ward R."/>
            <person name="Stajich J.E."/>
            <person name="Kurbessoian T."/>
        </authorList>
    </citation>
    <scope>NUCLEOTIDE SEQUENCE</scope>
    <source>
        <strain evidence="6">GSE-NOS-MK-12-04C</strain>
    </source>
</reference>
<evidence type="ECO:0000313" key="6">
    <source>
        <dbReference type="EMBL" id="MBW4670371.1"/>
    </source>
</evidence>
<protein>
    <recommendedName>
        <fullName evidence="4">1-acyl-sn-glycerol-3-phosphate acyltransferase</fullName>
        <ecNumber evidence="4">2.3.1.51</ecNumber>
    </recommendedName>
</protein>
<dbReference type="PANTHER" id="PTHR10434">
    <property type="entry name" value="1-ACYL-SN-GLYCEROL-3-PHOSPHATE ACYLTRANSFERASE"/>
    <property type="match status" value="1"/>
</dbReference>
<comment type="domain">
    <text evidence="4">The HXXXXD motif is essential for acyltransferase activity and may constitute the binding site for the phosphate moiety of the glycerol-3-phosphate.</text>
</comment>
<dbReference type="SMART" id="SM00563">
    <property type="entry name" value="PlsC"/>
    <property type="match status" value="1"/>
</dbReference>
<dbReference type="Proteomes" id="UP000729701">
    <property type="component" value="Unassembled WGS sequence"/>
</dbReference>
<organism evidence="6 7">
    <name type="scientific">Cyanomargarita calcarea GSE-NOS-MK-12-04C</name>
    <dbReference type="NCBI Taxonomy" id="2839659"/>
    <lineage>
        <taxon>Bacteria</taxon>
        <taxon>Bacillati</taxon>
        <taxon>Cyanobacteriota</taxon>
        <taxon>Cyanophyceae</taxon>
        <taxon>Nostocales</taxon>
        <taxon>Cyanomargaritaceae</taxon>
        <taxon>Cyanomargarita</taxon>
    </lineage>
</organism>
<keyword evidence="4" id="KW-0444">Lipid biosynthesis</keyword>
<reference evidence="6" key="2">
    <citation type="journal article" date="2022" name="Microbiol. Resour. Announc.">
        <title>Metagenome Sequencing to Explore Phylogenomics of Terrestrial Cyanobacteria.</title>
        <authorList>
            <person name="Ward R.D."/>
            <person name="Stajich J.E."/>
            <person name="Johansen J.R."/>
            <person name="Huntemann M."/>
            <person name="Clum A."/>
            <person name="Foster B."/>
            <person name="Foster B."/>
            <person name="Roux S."/>
            <person name="Palaniappan K."/>
            <person name="Varghese N."/>
            <person name="Mukherjee S."/>
            <person name="Reddy T.B.K."/>
            <person name="Daum C."/>
            <person name="Copeland A."/>
            <person name="Chen I.A."/>
            <person name="Ivanova N.N."/>
            <person name="Kyrpides N.C."/>
            <person name="Shapiro N."/>
            <person name="Eloe-Fadrosh E.A."/>
            <person name="Pietrasiak N."/>
        </authorList>
    </citation>
    <scope>NUCLEOTIDE SEQUENCE</scope>
    <source>
        <strain evidence="6">GSE-NOS-MK-12-04C</strain>
    </source>
</reference>
<dbReference type="SUPFAM" id="SSF69593">
    <property type="entry name" value="Glycerol-3-phosphate (1)-acyltransferase"/>
    <property type="match status" value="1"/>
</dbReference>
<evidence type="ECO:0000256" key="4">
    <source>
        <dbReference type="RuleBase" id="RU361267"/>
    </source>
</evidence>
<comment type="catalytic activity">
    <reaction evidence="4">
        <text>a 1-acyl-sn-glycero-3-phosphate + an acyl-CoA = a 1,2-diacyl-sn-glycero-3-phosphate + CoA</text>
        <dbReference type="Rhea" id="RHEA:19709"/>
        <dbReference type="ChEBI" id="CHEBI:57287"/>
        <dbReference type="ChEBI" id="CHEBI:57970"/>
        <dbReference type="ChEBI" id="CHEBI:58342"/>
        <dbReference type="ChEBI" id="CHEBI:58608"/>
        <dbReference type="EC" id="2.3.1.51"/>
    </reaction>
</comment>
<proteinExistence type="inferred from homology"/>
<keyword evidence="3 4" id="KW-0012">Acyltransferase</keyword>
<evidence type="ECO:0000313" key="7">
    <source>
        <dbReference type="Proteomes" id="UP000729701"/>
    </source>
</evidence>
<keyword evidence="4" id="KW-0594">Phospholipid biosynthesis</keyword>
<dbReference type="GO" id="GO:0016020">
    <property type="term" value="C:membrane"/>
    <property type="evidence" value="ECO:0007669"/>
    <property type="project" value="InterPro"/>
</dbReference>
<evidence type="ECO:0000256" key="3">
    <source>
        <dbReference type="ARBA" id="ARBA00023315"/>
    </source>
</evidence>